<dbReference type="InterPro" id="IPR011008">
    <property type="entry name" value="Dimeric_a/b-barrel"/>
</dbReference>
<accession>A0ABP7F4L1</accession>
<organism evidence="1 2">
    <name type="scientific">Salinicoccus jeotgali</name>
    <dbReference type="NCBI Taxonomy" id="381634"/>
    <lineage>
        <taxon>Bacteria</taxon>
        <taxon>Bacillati</taxon>
        <taxon>Bacillota</taxon>
        <taxon>Bacilli</taxon>
        <taxon>Bacillales</taxon>
        <taxon>Staphylococcaceae</taxon>
        <taxon>Salinicoccus</taxon>
    </lineage>
</organism>
<comment type="caution">
    <text evidence="1">The sequence shown here is derived from an EMBL/GenBank/DDBJ whole genome shotgun (WGS) entry which is preliminary data.</text>
</comment>
<name>A0ABP7F4L1_9STAP</name>
<reference evidence="2" key="1">
    <citation type="journal article" date="2019" name="Int. J. Syst. Evol. Microbiol.">
        <title>The Global Catalogue of Microorganisms (GCM) 10K type strain sequencing project: providing services to taxonomists for standard genome sequencing and annotation.</title>
        <authorList>
            <consortium name="The Broad Institute Genomics Platform"/>
            <consortium name="The Broad Institute Genome Sequencing Center for Infectious Disease"/>
            <person name="Wu L."/>
            <person name="Ma J."/>
        </authorList>
    </citation>
    <scope>NUCLEOTIDE SEQUENCE [LARGE SCALE GENOMIC DNA]</scope>
    <source>
        <strain evidence="2">JCM 16981</strain>
    </source>
</reference>
<dbReference type="Proteomes" id="UP001500920">
    <property type="component" value="Unassembled WGS sequence"/>
</dbReference>
<keyword evidence="2" id="KW-1185">Reference proteome</keyword>
<dbReference type="PANTHER" id="PTHR39169:SF1">
    <property type="entry name" value="MONOOXYGENASE YDHR-RELATED"/>
    <property type="match status" value="1"/>
</dbReference>
<proteinExistence type="predicted"/>
<keyword evidence="1" id="KW-0503">Monooxygenase</keyword>
<dbReference type="PANTHER" id="PTHR39169">
    <property type="match status" value="1"/>
</dbReference>
<dbReference type="EMBL" id="BAABCK010000066">
    <property type="protein sequence ID" value="GAA3731417.1"/>
    <property type="molecule type" value="Genomic_DNA"/>
</dbReference>
<sequence length="102" mass="11385">MAVILQVDFEMDGPFGEDMAEGFRDLAESINEEPGFLWKIWTENAKEKEAGGIYLFDTQEAAEAYLKMHTERLRSFGIDSVNGKIFNVNEPLTTINGGPLAP</sequence>
<dbReference type="NCBIfam" id="NF008333">
    <property type="entry name" value="PRK11118.1"/>
    <property type="match status" value="1"/>
</dbReference>
<dbReference type="Gene3D" id="3.30.70.100">
    <property type="match status" value="1"/>
</dbReference>
<dbReference type="GO" id="GO:0004497">
    <property type="term" value="F:monooxygenase activity"/>
    <property type="evidence" value="ECO:0007669"/>
    <property type="project" value="UniProtKB-KW"/>
</dbReference>
<protein>
    <submittedName>
        <fullName evidence="1">Monooxygenase</fullName>
    </submittedName>
</protein>
<gene>
    <name evidence="1" type="ORF">GCM10022378_19610</name>
</gene>
<keyword evidence="1" id="KW-0560">Oxidoreductase</keyword>
<dbReference type="InterPro" id="IPR014910">
    <property type="entry name" value="YdhR"/>
</dbReference>
<dbReference type="Pfam" id="PF08803">
    <property type="entry name" value="ydhR"/>
    <property type="match status" value="1"/>
</dbReference>
<evidence type="ECO:0000313" key="2">
    <source>
        <dbReference type="Proteomes" id="UP001500920"/>
    </source>
</evidence>
<dbReference type="RefSeq" id="WP_344703940.1">
    <property type="nucleotide sequence ID" value="NZ_BAABCK010000066.1"/>
</dbReference>
<dbReference type="SUPFAM" id="SSF54909">
    <property type="entry name" value="Dimeric alpha+beta barrel"/>
    <property type="match status" value="1"/>
</dbReference>
<evidence type="ECO:0000313" key="1">
    <source>
        <dbReference type="EMBL" id="GAA3731417.1"/>
    </source>
</evidence>